<dbReference type="Proteomes" id="UP000035860">
    <property type="component" value="Unassembled WGS sequence"/>
</dbReference>
<dbReference type="InterPro" id="IPR050183">
    <property type="entry name" value="DsbB"/>
</dbReference>
<keyword evidence="8 14" id="KW-1133">Transmembrane helix</keyword>
<dbReference type="PANTHER" id="PTHR36570:SF3">
    <property type="entry name" value="DISULFIDE BOND FORMATION PROTEIN B"/>
    <property type="match status" value="1"/>
</dbReference>
<dbReference type="GO" id="GO:0015035">
    <property type="term" value="F:protein-disulfide reductase activity"/>
    <property type="evidence" value="ECO:0007669"/>
    <property type="project" value="UniProtKB-UniRule"/>
</dbReference>
<dbReference type="GO" id="GO:0006457">
    <property type="term" value="P:protein folding"/>
    <property type="evidence" value="ECO:0007669"/>
    <property type="project" value="InterPro"/>
</dbReference>
<protein>
    <recommendedName>
        <fullName evidence="14">Disulfide bond formation protein B</fullName>
    </recommendedName>
    <alternativeName>
        <fullName evidence="14">Disulfide oxidoreductase</fullName>
    </alternativeName>
</protein>
<keyword evidence="5" id="KW-0997">Cell inner membrane</keyword>
<evidence type="ECO:0000256" key="5">
    <source>
        <dbReference type="ARBA" id="ARBA00022519"/>
    </source>
</evidence>
<keyword evidence="12 14" id="KW-0143">Chaperone</keyword>
<feature type="transmembrane region" description="Helical" evidence="15">
    <location>
        <begin position="38"/>
        <end position="56"/>
    </location>
</feature>
<feature type="disulfide bond" description="Redox-active" evidence="14">
    <location>
        <begin position="34"/>
        <end position="37"/>
    </location>
</feature>
<dbReference type="InterPro" id="IPR003752">
    <property type="entry name" value="DiS_bond_form_DsbB/BdbC"/>
</dbReference>
<evidence type="ECO:0000256" key="1">
    <source>
        <dbReference type="ARBA" id="ARBA00004429"/>
    </source>
</evidence>
<reference evidence="16 17" key="1">
    <citation type="journal article" date="2014" name="Genome Announc.">
        <title>Draft Genome Sequence of Moraxella bovoculi Strain 237T (ATCC BAA-1259T) Isolated from a Calf with Infectious Bovine Keratoconjunctivitis.</title>
        <authorList>
            <person name="Calcutt M.J."/>
            <person name="Foecking M.F."/>
            <person name="Martin N.T."/>
            <person name="Mhlanga-Mutangadura T."/>
            <person name="Reilly T.J."/>
        </authorList>
    </citation>
    <scope>NUCLEOTIDE SEQUENCE [LARGE SCALE GENOMIC DNA]</scope>
    <source>
        <strain evidence="16 17">237</strain>
    </source>
</reference>
<evidence type="ECO:0000256" key="6">
    <source>
        <dbReference type="ARBA" id="ARBA00022692"/>
    </source>
</evidence>
<evidence type="ECO:0000256" key="15">
    <source>
        <dbReference type="SAM" id="Phobius"/>
    </source>
</evidence>
<keyword evidence="13 14" id="KW-0676">Redox-active center</keyword>
<comment type="function">
    <text evidence="14">Required for disulfide bond formation in some periplasmic proteins. Acts by oxidizing the DsbA protein.</text>
</comment>
<keyword evidence="3 14" id="KW-0813">Transport</keyword>
<evidence type="ECO:0000313" key="16">
    <source>
        <dbReference type="EMBL" id="KDN24281.1"/>
    </source>
</evidence>
<keyword evidence="10 14" id="KW-0472">Membrane</keyword>
<feature type="transmembrane region" description="Helical" evidence="15">
    <location>
        <begin position="139"/>
        <end position="158"/>
    </location>
</feature>
<dbReference type="GeneID" id="301976374"/>
<evidence type="ECO:0000256" key="7">
    <source>
        <dbReference type="ARBA" id="ARBA00022982"/>
    </source>
</evidence>
<name>A0A066UA32_9GAMM</name>
<dbReference type="eggNOG" id="COG1495">
    <property type="taxonomic scope" value="Bacteria"/>
</dbReference>
<evidence type="ECO:0000256" key="11">
    <source>
        <dbReference type="ARBA" id="ARBA00023157"/>
    </source>
</evidence>
<feature type="transmembrane region" description="Helical" evidence="15">
    <location>
        <begin position="68"/>
        <end position="88"/>
    </location>
</feature>
<dbReference type="PANTHER" id="PTHR36570">
    <property type="entry name" value="DISULFIDE BOND FORMATION PROTEIN B"/>
    <property type="match status" value="1"/>
</dbReference>
<dbReference type="GO" id="GO:0009055">
    <property type="term" value="F:electron transfer activity"/>
    <property type="evidence" value="ECO:0007669"/>
    <property type="project" value="UniProtKB-UniRule"/>
</dbReference>
<evidence type="ECO:0000256" key="8">
    <source>
        <dbReference type="ARBA" id="ARBA00022989"/>
    </source>
</evidence>
<keyword evidence="7 14" id="KW-0249">Electron transport</keyword>
<evidence type="ECO:0000256" key="12">
    <source>
        <dbReference type="ARBA" id="ARBA00023186"/>
    </source>
</evidence>
<dbReference type="SUPFAM" id="SSF158442">
    <property type="entry name" value="DsbB-like"/>
    <property type="match status" value="1"/>
</dbReference>
<dbReference type="InterPro" id="IPR023380">
    <property type="entry name" value="DsbB-like_sf"/>
</dbReference>
<keyword evidence="9 14" id="KW-0560">Oxidoreductase</keyword>
<proteinExistence type="inferred from homology"/>
<feature type="transmembrane region" description="Helical" evidence="15">
    <location>
        <begin position="7"/>
        <end position="26"/>
    </location>
</feature>
<dbReference type="EMBL" id="AOMT01000043">
    <property type="protein sequence ID" value="KDN24281.1"/>
    <property type="molecule type" value="Genomic_DNA"/>
</dbReference>
<dbReference type="Pfam" id="PF02600">
    <property type="entry name" value="DsbB"/>
    <property type="match status" value="1"/>
</dbReference>
<dbReference type="InterPro" id="IPR022920">
    <property type="entry name" value="Disulphide_bond_form_DsbB"/>
</dbReference>
<gene>
    <name evidence="14" type="primary">dsbB</name>
    <name evidence="16" type="ORF">MBO_09053</name>
</gene>
<feature type="topological domain" description="Cytoplasmic" evidence="14">
    <location>
        <begin position="161"/>
        <end position="166"/>
    </location>
</feature>
<dbReference type="RefSeq" id="WP_036366902.1">
    <property type="nucleotide sequence ID" value="NZ_AOMT01000043.1"/>
</dbReference>
<evidence type="ECO:0000313" key="17">
    <source>
        <dbReference type="Proteomes" id="UP000035860"/>
    </source>
</evidence>
<evidence type="ECO:0000256" key="2">
    <source>
        <dbReference type="ARBA" id="ARBA00008823"/>
    </source>
</evidence>
<accession>A0A066UA32</accession>
<evidence type="ECO:0000256" key="9">
    <source>
        <dbReference type="ARBA" id="ARBA00023002"/>
    </source>
</evidence>
<keyword evidence="6 14" id="KW-0812">Transmembrane</keyword>
<evidence type="ECO:0000256" key="4">
    <source>
        <dbReference type="ARBA" id="ARBA00022475"/>
    </source>
</evidence>
<organism evidence="16 17">
    <name type="scientific">Moraxella bovoculi 237</name>
    <dbReference type="NCBI Taxonomy" id="743974"/>
    <lineage>
        <taxon>Bacteria</taxon>
        <taxon>Pseudomonadati</taxon>
        <taxon>Pseudomonadota</taxon>
        <taxon>Gammaproteobacteria</taxon>
        <taxon>Moraxellales</taxon>
        <taxon>Moraxellaceae</taxon>
        <taxon>Moraxella</taxon>
    </lineage>
</organism>
<feature type="topological domain" description="Cytoplasmic" evidence="14">
    <location>
        <begin position="1"/>
        <end position="6"/>
    </location>
</feature>
<dbReference type="AlphaFoldDB" id="A0A066UA32"/>
<sequence length="166" mass="18366">MTYRQINAFLVFICVVGSVFAIGYLQNTLGLDPCPLCIFQRIGLWVMGLFAFLGLIFNPKGKGSRLTLWLGSLLGTLWGAGVAARHVWLQHLPADEVPACGPGLNYWVETLPVMQVFEQVLKGSGECALIDWTFLGLSIPMQTLVLFVVILVILLVQLTKILKHRP</sequence>
<comment type="subcellular location">
    <subcellularLocation>
        <location evidence="1">Cell inner membrane</location>
        <topology evidence="1">Multi-pass membrane protein</topology>
    </subcellularLocation>
    <subcellularLocation>
        <location evidence="14">Cell membrane</location>
        <topology evidence="14">Multi-pass membrane protein</topology>
    </subcellularLocation>
</comment>
<feature type="topological domain" description="Periplasmic" evidence="14">
    <location>
        <begin position="25"/>
        <end position="42"/>
    </location>
</feature>
<dbReference type="HAMAP" id="MF_00286">
    <property type="entry name" value="DsbB"/>
    <property type="match status" value="1"/>
</dbReference>
<dbReference type="Gene3D" id="1.20.1550.10">
    <property type="entry name" value="DsbB-like"/>
    <property type="match status" value="1"/>
</dbReference>
<dbReference type="GO" id="GO:0005886">
    <property type="term" value="C:plasma membrane"/>
    <property type="evidence" value="ECO:0007669"/>
    <property type="project" value="UniProtKB-SubCell"/>
</dbReference>
<comment type="caution">
    <text evidence="14">Lacks conserved residue(s) required for the propagation of feature annotation.</text>
</comment>
<evidence type="ECO:0000256" key="3">
    <source>
        <dbReference type="ARBA" id="ARBA00022448"/>
    </source>
</evidence>
<evidence type="ECO:0000256" key="14">
    <source>
        <dbReference type="HAMAP-Rule" id="MF_00286"/>
    </source>
</evidence>
<comment type="caution">
    <text evidence="16">The sequence shown here is derived from an EMBL/GenBank/DDBJ whole genome shotgun (WGS) entry which is preliminary data.</text>
</comment>
<evidence type="ECO:0000256" key="10">
    <source>
        <dbReference type="ARBA" id="ARBA00023136"/>
    </source>
</evidence>
<dbReference type="OrthoDB" id="3711263at2"/>
<keyword evidence="4 14" id="KW-1003">Cell membrane</keyword>
<keyword evidence="11 14" id="KW-1015">Disulfide bond</keyword>
<comment type="similarity">
    <text evidence="2 14">Belongs to the DsbB family.</text>
</comment>
<keyword evidence="17" id="KW-1185">Reference proteome</keyword>
<evidence type="ECO:0000256" key="13">
    <source>
        <dbReference type="ARBA" id="ARBA00023284"/>
    </source>
</evidence>